<dbReference type="Pfam" id="PF05155">
    <property type="entry name" value="G2P_X_C"/>
    <property type="match status" value="1"/>
</dbReference>
<dbReference type="InterPro" id="IPR006516">
    <property type="entry name" value="G2P"/>
</dbReference>
<dbReference type="AlphaFoldDB" id="A0A0H5PYA2"/>
<protein>
    <recommendedName>
        <fullName evidence="4">Replication-associated protein G2P N-terminal domain-containing protein</fullName>
    </recommendedName>
</protein>
<reference evidence="3" key="2">
    <citation type="submission" date="2015-07" db="EMBL/GenBank/DDBJ databases">
        <title>Plasmids, circular viruses and viroids from rat gut.</title>
        <authorList>
            <person name="Jorgensen T.J."/>
            <person name="Hansen M.A."/>
            <person name="Xu Z."/>
            <person name="Tabak M.A."/>
            <person name="Sorensen S.J."/>
            <person name="Hansen L.H."/>
        </authorList>
    </citation>
    <scope>NUCLEOTIDE SEQUENCE</scope>
    <source>
        <strain evidence="3">RGRH0324</strain>
    </source>
</reference>
<feature type="domain" description="Replication-associated protein G2P N-terminal" evidence="1">
    <location>
        <begin position="1"/>
        <end position="231"/>
    </location>
</feature>
<dbReference type="InterPro" id="IPR022688">
    <property type="entry name" value="G2P_C"/>
</dbReference>
<feature type="domain" description="Replication-associated protein G2P C-terminal" evidence="2">
    <location>
        <begin position="258"/>
        <end position="329"/>
    </location>
</feature>
<dbReference type="EMBL" id="LN852994">
    <property type="protein sequence ID" value="CRY94701.1"/>
    <property type="molecule type" value="Genomic_DNA"/>
</dbReference>
<organism evidence="3">
    <name type="scientific">uncultured prokaryote</name>
    <dbReference type="NCBI Taxonomy" id="198431"/>
    <lineage>
        <taxon>unclassified sequences</taxon>
        <taxon>environmental samples</taxon>
    </lineage>
</organism>
<dbReference type="Pfam" id="PF05144">
    <property type="entry name" value="Phage_CRI"/>
    <property type="match status" value="1"/>
</dbReference>
<dbReference type="NCBIfam" id="TIGR01629">
    <property type="entry name" value="rep_II_X"/>
    <property type="match status" value="1"/>
</dbReference>
<evidence type="ECO:0000259" key="1">
    <source>
        <dbReference type="Pfam" id="PF05144"/>
    </source>
</evidence>
<proteinExistence type="predicted"/>
<reference evidence="3" key="1">
    <citation type="submission" date="2015-06" db="EMBL/GenBank/DDBJ databases">
        <authorList>
            <person name="Joergensen T."/>
        </authorList>
    </citation>
    <scope>NUCLEOTIDE SEQUENCE</scope>
    <source>
        <strain evidence="3">RGRH0324</strain>
    </source>
</reference>
<dbReference type="InterPro" id="IPR022686">
    <property type="entry name" value="G2P_N"/>
</dbReference>
<accession>A0A0H5PYA2</accession>
<evidence type="ECO:0000313" key="3">
    <source>
        <dbReference type="EMBL" id="CRY94701.1"/>
    </source>
</evidence>
<name>A0A0H5PYA2_9ZZZZ</name>
<evidence type="ECO:0000259" key="2">
    <source>
        <dbReference type="Pfam" id="PF05155"/>
    </source>
</evidence>
<sequence>MIDWLTCRVPVSLPETIAGGHTLKLDRSGQVLVATPHRLMVEGSFSSSLSIRAPSTSELEISGNVAKWLAGHNLWGTDCPKSLLWAALRRLEGMPGVFPWSLASVGLHGPECLGDTILTRVDCTGMLQLETQADVLAFIRSASATGTLSHRGRGVMREGTLVFGDAKGKSFTRSQIVMYAKGQEVQVHQLPDFMMADPEVLAWVNRCLRVEVRLGRLELQEQGLRLLSGWRESIALHVWETAMKKLSFSEAGDFDLSNLPKKYRGTYAMWESGHDCRQLLSKPTFYRHRNDIQKLTGIDIAVPPAPRKPSNVVPLSEVLGTRWVTRPVWADRIEGQLQDGGAVILPFAA</sequence>
<dbReference type="GO" id="GO:0006260">
    <property type="term" value="P:DNA replication"/>
    <property type="evidence" value="ECO:0007669"/>
    <property type="project" value="InterPro"/>
</dbReference>
<evidence type="ECO:0008006" key="4">
    <source>
        <dbReference type="Google" id="ProtNLM"/>
    </source>
</evidence>